<evidence type="ECO:0000313" key="1">
    <source>
        <dbReference type="EMBL" id="MBB6128686.1"/>
    </source>
</evidence>
<comment type="caution">
    <text evidence="1">The sequence shown here is derived from an EMBL/GenBank/DDBJ whole genome shotgun (WGS) entry which is preliminary data.</text>
</comment>
<reference evidence="1 2" key="1">
    <citation type="submission" date="2020-08" db="EMBL/GenBank/DDBJ databases">
        <title>Genomic Encyclopedia of Type Strains, Phase IV (KMG-V): Genome sequencing to study the core and pangenomes of soil and plant-associated prokaryotes.</title>
        <authorList>
            <person name="Whitman W."/>
        </authorList>
    </citation>
    <scope>NUCLEOTIDE SEQUENCE [LARGE SCALE GENOMIC DNA]</scope>
    <source>
        <strain evidence="1 2">MP601</strain>
    </source>
</reference>
<evidence type="ECO:0000313" key="2">
    <source>
        <dbReference type="Proteomes" id="UP000548326"/>
    </source>
</evidence>
<dbReference type="EMBL" id="JACHCA010000007">
    <property type="protein sequence ID" value="MBB6128686.1"/>
    <property type="molecule type" value="Genomic_DNA"/>
</dbReference>
<accession>A0A841JGG1</accession>
<name>A0A841JGG1_9SPHI</name>
<protein>
    <submittedName>
        <fullName evidence="1">Uncharacterized protein</fullName>
    </submittedName>
</protein>
<dbReference type="AlphaFoldDB" id="A0A841JGG1"/>
<dbReference type="Proteomes" id="UP000548326">
    <property type="component" value="Unassembled WGS sequence"/>
</dbReference>
<proteinExistence type="predicted"/>
<dbReference type="PROSITE" id="PS51257">
    <property type="entry name" value="PROKAR_LIPOPROTEIN"/>
    <property type="match status" value="1"/>
</dbReference>
<organism evidence="1 2">
    <name type="scientific">Mucilaginibacter lappiensis</name>
    <dbReference type="NCBI Taxonomy" id="354630"/>
    <lineage>
        <taxon>Bacteria</taxon>
        <taxon>Pseudomonadati</taxon>
        <taxon>Bacteroidota</taxon>
        <taxon>Sphingobacteriia</taxon>
        <taxon>Sphingobacteriales</taxon>
        <taxon>Sphingobacteriaceae</taxon>
        <taxon>Mucilaginibacter</taxon>
    </lineage>
</organism>
<gene>
    <name evidence="1" type="ORF">HDF22_002809</name>
</gene>
<sequence>MRRIATSQTHPGITSLASLFACGGKRGRKTQLNGVIARYEAISMLYRENMHGRSAYVGIASYLAMTRGNKEKTHHQTH</sequence>